<evidence type="ECO:0000313" key="1">
    <source>
        <dbReference type="EMBL" id="EGQ4386048.1"/>
    </source>
</evidence>
<gene>
    <name evidence="1" type="ORF">EGV54_13405</name>
</gene>
<dbReference type="EMBL" id="AAXKXX010000036">
    <property type="protein sequence ID" value="EGQ4386048.1"/>
    <property type="molecule type" value="Genomic_DNA"/>
</dbReference>
<sequence>MKFIKTEDKRRLKDAIKAFEEKCNFELSLDDTLYALIEILGYSGNSKIIGVFNDLNKAQLKLQEAKKLTLNPVIISEYMLVIHKEEFWNN</sequence>
<proteinExistence type="predicted"/>
<evidence type="ECO:0000313" key="2">
    <source>
        <dbReference type="Proteomes" id="UP000600220"/>
    </source>
</evidence>
<comment type="caution">
    <text evidence="1">The sequence shown here is derived from an EMBL/GenBank/DDBJ whole genome shotgun (WGS) entry which is preliminary data.</text>
</comment>
<keyword evidence="2" id="KW-1185">Reference proteome</keyword>
<name>A0A8H9ERI8_STAPS</name>
<dbReference type="RefSeq" id="WP_115895563.1">
    <property type="nucleotide sequence ID" value="NZ_BAAFJO010000013.1"/>
</dbReference>
<accession>A0A8H9ERI8</accession>
<reference evidence="1 2" key="1">
    <citation type="submission" date="2018-11" db="EMBL/GenBank/DDBJ databases">
        <authorList>
            <consortium name="Veterinary Laboratory Investigation and Response Network"/>
        </authorList>
    </citation>
    <scope>NUCLEOTIDE SEQUENCE [LARGE SCALE GENOMIC DNA]</scope>
    <source>
        <strain evidence="1 2">SPSE-18-VL-LA-PA-Ryan-0021</strain>
    </source>
</reference>
<organism evidence="1 2">
    <name type="scientific">Staphylococcus pseudintermedius</name>
    <dbReference type="NCBI Taxonomy" id="283734"/>
    <lineage>
        <taxon>Bacteria</taxon>
        <taxon>Bacillati</taxon>
        <taxon>Bacillota</taxon>
        <taxon>Bacilli</taxon>
        <taxon>Bacillales</taxon>
        <taxon>Staphylococcaceae</taxon>
        <taxon>Staphylococcus</taxon>
        <taxon>Staphylococcus intermedius group</taxon>
    </lineage>
</organism>
<dbReference type="AlphaFoldDB" id="A0A8H9ERI8"/>
<protein>
    <submittedName>
        <fullName evidence="1">Uncharacterized protein</fullName>
    </submittedName>
</protein>
<dbReference type="Proteomes" id="UP000600220">
    <property type="component" value="Unassembled WGS sequence"/>
</dbReference>